<keyword evidence="3" id="KW-1185">Reference proteome</keyword>
<sequence>MDPVSLGIAAAALLASKFGEGLAKDAGSSSWRAVTGLRELIAKKFRHGTETSTALSESTPGADPQQQAAAAVMIDAAARTDSGFAADLRRLIDTARTDATVEVFLANAYDQARQVNIRGDNTGTINLS</sequence>
<evidence type="ECO:0008006" key="4">
    <source>
        <dbReference type="Google" id="ProtNLM"/>
    </source>
</evidence>
<gene>
    <name evidence="2" type="ORF">KO481_40720</name>
</gene>
<accession>A0ABS6BEH7</accession>
<feature type="region of interest" description="Disordered" evidence="1">
    <location>
        <begin position="49"/>
        <end position="68"/>
    </location>
</feature>
<evidence type="ECO:0000256" key="1">
    <source>
        <dbReference type="SAM" id="MobiDB-lite"/>
    </source>
</evidence>
<protein>
    <recommendedName>
        <fullName evidence="4">RHIM domain-containing protein</fullName>
    </recommendedName>
</protein>
<feature type="compositionally biased region" description="Polar residues" evidence="1">
    <location>
        <begin position="50"/>
        <end position="59"/>
    </location>
</feature>
<evidence type="ECO:0000313" key="3">
    <source>
        <dbReference type="Proteomes" id="UP000733379"/>
    </source>
</evidence>
<proteinExistence type="predicted"/>
<organism evidence="2 3">
    <name type="scientific">Nocardia albiluteola</name>
    <dbReference type="NCBI Taxonomy" id="2842303"/>
    <lineage>
        <taxon>Bacteria</taxon>
        <taxon>Bacillati</taxon>
        <taxon>Actinomycetota</taxon>
        <taxon>Actinomycetes</taxon>
        <taxon>Mycobacteriales</taxon>
        <taxon>Nocardiaceae</taxon>
        <taxon>Nocardia</taxon>
    </lineage>
</organism>
<comment type="caution">
    <text evidence="2">The sequence shown here is derived from an EMBL/GenBank/DDBJ whole genome shotgun (WGS) entry which is preliminary data.</text>
</comment>
<name>A0ABS6BEH7_9NOCA</name>
<evidence type="ECO:0000313" key="2">
    <source>
        <dbReference type="EMBL" id="MBU3067825.1"/>
    </source>
</evidence>
<dbReference type="EMBL" id="JAHKNI010000025">
    <property type="protein sequence ID" value="MBU3067825.1"/>
    <property type="molecule type" value="Genomic_DNA"/>
</dbReference>
<reference evidence="2 3" key="1">
    <citation type="submission" date="2021-06" db="EMBL/GenBank/DDBJ databases">
        <title>Actinomycetes sequencing.</title>
        <authorList>
            <person name="Shan Q."/>
        </authorList>
    </citation>
    <scope>NUCLEOTIDE SEQUENCE [LARGE SCALE GENOMIC DNA]</scope>
    <source>
        <strain evidence="2 3">NEAU-G5</strain>
    </source>
</reference>
<dbReference type="Proteomes" id="UP000733379">
    <property type="component" value="Unassembled WGS sequence"/>
</dbReference>
<dbReference type="RefSeq" id="WP_215923902.1">
    <property type="nucleotide sequence ID" value="NZ_JAHKNI010000025.1"/>
</dbReference>